<dbReference type="InterPro" id="IPR000612">
    <property type="entry name" value="PMP3"/>
</dbReference>
<accession>A0A8H7W2Z7</accession>
<dbReference type="AlphaFoldDB" id="A0A8H7W2Z7"/>
<comment type="similarity">
    <text evidence="2">Belongs to the UPF0057 (PMP3) family.</text>
</comment>
<feature type="chain" id="PRO_5034172903" description="Plasma membrane proteolipid 3" evidence="7">
    <location>
        <begin position="25"/>
        <end position="89"/>
    </location>
</feature>
<evidence type="ECO:0000256" key="7">
    <source>
        <dbReference type="SAM" id="SignalP"/>
    </source>
</evidence>
<dbReference type="Pfam" id="PF01679">
    <property type="entry name" value="Pmp3"/>
    <property type="match status" value="1"/>
</dbReference>
<keyword evidence="9" id="KW-1185">Reference proteome</keyword>
<keyword evidence="5 6" id="KW-0472">Membrane</keyword>
<proteinExistence type="inferred from homology"/>
<evidence type="ECO:0000256" key="2">
    <source>
        <dbReference type="ARBA" id="ARBA00009530"/>
    </source>
</evidence>
<reference evidence="8" key="1">
    <citation type="submission" date="2021-01" db="EMBL/GenBank/DDBJ databases">
        <title>Metabolic potential, ecology and presence of endohyphal bacteria is reflected in genomic diversity of Mucoromycotina.</title>
        <authorList>
            <person name="Muszewska A."/>
            <person name="Okrasinska A."/>
            <person name="Steczkiewicz K."/>
            <person name="Drgas O."/>
            <person name="Orlowska M."/>
            <person name="Perlinska-Lenart U."/>
            <person name="Aleksandrzak-Piekarczyk T."/>
            <person name="Szatraj K."/>
            <person name="Zielenkiewicz U."/>
            <person name="Pilsyk S."/>
            <person name="Malc E."/>
            <person name="Mieczkowski P."/>
            <person name="Kruszewska J.S."/>
            <person name="Biernat P."/>
            <person name="Pawlowska J."/>
        </authorList>
    </citation>
    <scope>NUCLEOTIDE SEQUENCE</scope>
    <source>
        <strain evidence="8">WA0000018081</strain>
    </source>
</reference>
<gene>
    <name evidence="8" type="ORF">INT48_002576</name>
</gene>
<dbReference type="PANTHER" id="PTHR21659:SF42">
    <property type="entry name" value="UPF0057 MEMBRANE PROTEIN ZK632.10-RELATED"/>
    <property type="match status" value="1"/>
</dbReference>
<dbReference type="GO" id="GO:0016020">
    <property type="term" value="C:membrane"/>
    <property type="evidence" value="ECO:0007669"/>
    <property type="project" value="UniProtKB-SubCell"/>
</dbReference>
<evidence type="ECO:0000313" key="9">
    <source>
        <dbReference type="Proteomes" id="UP000613177"/>
    </source>
</evidence>
<organism evidence="8 9">
    <name type="scientific">Thamnidium elegans</name>
    <dbReference type="NCBI Taxonomy" id="101142"/>
    <lineage>
        <taxon>Eukaryota</taxon>
        <taxon>Fungi</taxon>
        <taxon>Fungi incertae sedis</taxon>
        <taxon>Mucoromycota</taxon>
        <taxon>Mucoromycotina</taxon>
        <taxon>Mucoromycetes</taxon>
        <taxon>Mucorales</taxon>
        <taxon>Mucorineae</taxon>
        <taxon>Mucoraceae</taxon>
        <taxon>Thamnidium</taxon>
    </lineage>
</organism>
<dbReference type="Proteomes" id="UP000613177">
    <property type="component" value="Unassembled WGS sequence"/>
</dbReference>
<dbReference type="PANTHER" id="PTHR21659">
    <property type="entry name" value="HYDROPHOBIC PROTEIN RCI2 LOW TEMPERATURE AND SALT RESPONSIVE PROTEIN LTI6 -RELATED"/>
    <property type="match status" value="1"/>
</dbReference>
<dbReference type="EMBL" id="JAEPRE010000001">
    <property type="protein sequence ID" value="KAG2238013.1"/>
    <property type="molecule type" value="Genomic_DNA"/>
</dbReference>
<keyword evidence="4 6" id="KW-1133">Transmembrane helix</keyword>
<sequence length="89" mass="9682">MGAYSTRDICLFIVAFFFPPAAVAIKTGCGVDLLINICLVVLGAIPGIIHGFYIVHKYNDNVQRDAEAGDLQYDRVATEDPSRVSYGTN</sequence>
<comment type="subcellular location">
    <subcellularLocation>
        <location evidence="1">Membrane</location>
    </subcellularLocation>
</comment>
<feature type="signal peptide" evidence="7">
    <location>
        <begin position="1"/>
        <end position="24"/>
    </location>
</feature>
<feature type="transmembrane region" description="Helical" evidence="6">
    <location>
        <begin position="34"/>
        <end position="55"/>
    </location>
</feature>
<protein>
    <recommendedName>
        <fullName evidence="10">Plasma membrane proteolipid 3</fullName>
    </recommendedName>
</protein>
<evidence type="ECO:0000256" key="5">
    <source>
        <dbReference type="ARBA" id="ARBA00023136"/>
    </source>
</evidence>
<evidence type="ECO:0000256" key="6">
    <source>
        <dbReference type="SAM" id="Phobius"/>
    </source>
</evidence>
<comment type="caution">
    <text evidence="8">The sequence shown here is derived from an EMBL/GenBank/DDBJ whole genome shotgun (WGS) entry which is preliminary data.</text>
</comment>
<evidence type="ECO:0000256" key="4">
    <source>
        <dbReference type="ARBA" id="ARBA00022989"/>
    </source>
</evidence>
<evidence type="ECO:0000256" key="3">
    <source>
        <dbReference type="ARBA" id="ARBA00022692"/>
    </source>
</evidence>
<evidence type="ECO:0008006" key="10">
    <source>
        <dbReference type="Google" id="ProtNLM"/>
    </source>
</evidence>
<dbReference type="PROSITE" id="PS01309">
    <property type="entry name" value="UPF0057"/>
    <property type="match status" value="1"/>
</dbReference>
<evidence type="ECO:0000256" key="1">
    <source>
        <dbReference type="ARBA" id="ARBA00004370"/>
    </source>
</evidence>
<keyword evidence="3 6" id="KW-0812">Transmembrane</keyword>
<name>A0A8H7W2Z7_9FUNG</name>
<evidence type="ECO:0000313" key="8">
    <source>
        <dbReference type="EMBL" id="KAG2238013.1"/>
    </source>
</evidence>
<keyword evidence="7" id="KW-0732">Signal</keyword>